<dbReference type="KEGG" id="pto:PTO1483"/>
<protein>
    <submittedName>
        <fullName evidence="7">Amino acid permease</fullName>
    </submittedName>
</protein>
<proteinExistence type="predicted"/>
<keyword evidence="4 5" id="KW-0472">Membrane</keyword>
<evidence type="ECO:0000256" key="5">
    <source>
        <dbReference type="SAM" id="Phobius"/>
    </source>
</evidence>
<feature type="transmembrane region" description="Helical" evidence="5">
    <location>
        <begin position="87"/>
        <end position="113"/>
    </location>
</feature>
<dbReference type="InParanoid" id="Q6KYY4"/>
<evidence type="ECO:0000256" key="2">
    <source>
        <dbReference type="ARBA" id="ARBA00022692"/>
    </source>
</evidence>
<name>Q6KYY4_PICTO</name>
<dbReference type="AlphaFoldDB" id="Q6KYY4"/>
<feature type="transmembrane region" description="Helical" evidence="5">
    <location>
        <begin position="328"/>
        <end position="345"/>
    </location>
</feature>
<dbReference type="EMBL" id="AE017261">
    <property type="protein sequence ID" value="AAT44068.1"/>
    <property type="molecule type" value="Genomic_DNA"/>
</dbReference>
<dbReference type="RefSeq" id="WP_011178284.1">
    <property type="nucleotide sequence ID" value="NC_005877.1"/>
</dbReference>
<feature type="transmembrane region" description="Helical" evidence="5">
    <location>
        <begin position="44"/>
        <end position="66"/>
    </location>
</feature>
<dbReference type="PANTHER" id="PTHR42770:SF11">
    <property type="entry name" value="INNER MEMBRANE TRANSPORT PROTEIN YBAT"/>
    <property type="match status" value="1"/>
</dbReference>
<dbReference type="OrthoDB" id="44220at2157"/>
<feature type="transmembrane region" description="Helical" evidence="5">
    <location>
        <begin position="232"/>
        <end position="257"/>
    </location>
</feature>
<feature type="transmembrane region" description="Helical" evidence="5">
    <location>
        <begin position="277"/>
        <end position="307"/>
    </location>
</feature>
<sequence>MKRGHGSGVISVPVATAVGLGAIIGAGIFVLSGTAIALAGANALFSFILVGILAVIIAVQFGELGSIMPNAKGASFSYTYNAFGSELGFIIGILLYFSFATAISAIALGFGSYLSSVLLLHGNNYPIMFAILLIFILSIVNIIGIKKAARLDSFLVLIKLLILTVFIISAVLLAHFSGTLNLNNFHGSARQSGVLPVLSASIAVFFAYSGFQSISTITSNVRGGASGAARAIVLSVVISMIFYILVIFALMLMVPASKFVISADPLSFALKYVRAPYSIFILVDAGALMATASATLAMILTSSRVIYQISENKLLPGFFRKYDRKRDVPVNGVILSALIGVAMLFSGNIYIIAAISNFGLLISYLVSSLALIHFRRNNKTGSFKTPFYPYITVISIVMLLVFILGMPREVLDIGMILIIILLMLYYFLVEFKRDRVIHEELFK</sequence>
<dbReference type="GO" id="GO:0055085">
    <property type="term" value="P:transmembrane transport"/>
    <property type="evidence" value="ECO:0007669"/>
    <property type="project" value="InterPro"/>
</dbReference>
<gene>
    <name evidence="7" type="ordered locus">PTO1483</name>
</gene>
<dbReference type="eggNOG" id="arCOG00009">
    <property type="taxonomic scope" value="Archaea"/>
</dbReference>
<comment type="subcellular location">
    <subcellularLocation>
        <location evidence="1">Membrane</location>
        <topology evidence="1">Multi-pass membrane protein</topology>
    </subcellularLocation>
</comment>
<feature type="transmembrane region" description="Helical" evidence="5">
    <location>
        <begin position="194"/>
        <end position="211"/>
    </location>
</feature>
<dbReference type="HOGENOM" id="CLU_007946_15_12_2"/>
<evidence type="ECO:0000256" key="3">
    <source>
        <dbReference type="ARBA" id="ARBA00022989"/>
    </source>
</evidence>
<dbReference type="FunCoup" id="Q6KYY4">
    <property type="interactions" value="23"/>
</dbReference>
<dbReference type="PIRSF" id="PIRSF006060">
    <property type="entry name" value="AA_transporter"/>
    <property type="match status" value="1"/>
</dbReference>
<dbReference type="PANTHER" id="PTHR42770">
    <property type="entry name" value="AMINO ACID TRANSPORTER-RELATED"/>
    <property type="match status" value="1"/>
</dbReference>
<evidence type="ECO:0000256" key="1">
    <source>
        <dbReference type="ARBA" id="ARBA00004141"/>
    </source>
</evidence>
<accession>Q6KYY4</accession>
<feature type="domain" description="Amino acid permease/ SLC12A" evidence="6">
    <location>
        <begin position="18"/>
        <end position="437"/>
    </location>
</feature>
<dbReference type="PATRIC" id="fig|263820.9.peg.1538"/>
<evidence type="ECO:0000256" key="4">
    <source>
        <dbReference type="ARBA" id="ARBA00023136"/>
    </source>
</evidence>
<dbReference type="InterPro" id="IPR004841">
    <property type="entry name" value="AA-permease/SLC12A_dom"/>
</dbReference>
<organism evidence="7 8">
    <name type="scientific">Picrophilus torridus (strain ATCC 700027 / DSM 9790 / JCM 10055 / NBRC 100828 / KAW 2/3)</name>
    <dbReference type="NCBI Taxonomy" id="1122961"/>
    <lineage>
        <taxon>Archaea</taxon>
        <taxon>Methanobacteriati</taxon>
        <taxon>Thermoplasmatota</taxon>
        <taxon>Thermoplasmata</taxon>
        <taxon>Thermoplasmatales</taxon>
        <taxon>Picrophilaceae</taxon>
        <taxon>Picrophilus</taxon>
    </lineage>
</organism>
<feature type="transmembrane region" description="Helical" evidence="5">
    <location>
        <begin position="125"/>
        <end position="144"/>
    </location>
</feature>
<dbReference type="Gene3D" id="1.20.1740.10">
    <property type="entry name" value="Amino acid/polyamine transporter I"/>
    <property type="match status" value="1"/>
</dbReference>
<dbReference type="PaxDb" id="263820-PTO1483"/>
<reference evidence="7 8" key="1">
    <citation type="journal article" date="2004" name="Proc. Natl. Acad. Sci. U.S.A.">
        <title>Genome sequence of Picrophilus torridus and its implications for life around pH 0.</title>
        <authorList>
            <person name="Futterer O."/>
            <person name="Angelov A."/>
            <person name="Liesegang H."/>
            <person name="Gottschalk G."/>
            <person name="Schleper C."/>
            <person name="Schepers B."/>
            <person name="Dock C."/>
            <person name="Antranikian G."/>
            <person name="Liebl W."/>
        </authorList>
    </citation>
    <scope>NUCLEOTIDE SEQUENCE [LARGE SCALE GENOMIC DNA]</scope>
    <source>
        <strain evidence="8">ATCC 700027 / DSM 9790 / JCM 10055 / NBRC 100828</strain>
    </source>
</reference>
<dbReference type="Proteomes" id="UP000000438">
    <property type="component" value="Chromosome"/>
</dbReference>
<evidence type="ECO:0000313" key="7">
    <source>
        <dbReference type="EMBL" id="AAT44068.1"/>
    </source>
</evidence>
<dbReference type="STRING" id="263820.PTO1483"/>
<feature type="transmembrane region" description="Helical" evidence="5">
    <location>
        <begin position="386"/>
        <end position="404"/>
    </location>
</feature>
<evidence type="ECO:0000313" key="8">
    <source>
        <dbReference type="Proteomes" id="UP000000438"/>
    </source>
</evidence>
<evidence type="ECO:0000259" key="6">
    <source>
        <dbReference type="Pfam" id="PF00324"/>
    </source>
</evidence>
<feature type="transmembrane region" description="Helical" evidence="5">
    <location>
        <begin position="351"/>
        <end position="374"/>
    </location>
</feature>
<dbReference type="GO" id="GO:0016020">
    <property type="term" value="C:membrane"/>
    <property type="evidence" value="ECO:0007669"/>
    <property type="project" value="UniProtKB-SubCell"/>
</dbReference>
<dbReference type="InterPro" id="IPR050367">
    <property type="entry name" value="APC_superfamily"/>
</dbReference>
<feature type="transmembrane region" description="Helical" evidence="5">
    <location>
        <begin position="410"/>
        <end position="428"/>
    </location>
</feature>
<keyword evidence="2 5" id="KW-0812">Transmembrane</keyword>
<dbReference type="GeneID" id="2844936"/>
<dbReference type="Pfam" id="PF00324">
    <property type="entry name" value="AA_permease"/>
    <property type="match status" value="1"/>
</dbReference>
<keyword evidence="3 5" id="KW-1133">Transmembrane helix</keyword>
<feature type="transmembrane region" description="Helical" evidence="5">
    <location>
        <begin position="12"/>
        <end position="38"/>
    </location>
</feature>
<feature type="transmembrane region" description="Helical" evidence="5">
    <location>
        <begin position="156"/>
        <end position="174"/>
    </location>
</feature>